<comment type="caution">
    <text evidence="2">The sequence shown here is derived from an EMBL/GenBank/DDBJ whole genome shotgun (WGS) entry which is preliminary data.</text>
</comment>
<keyword evidence="3" id="KW-1185">Reference proteome</keyword>
<name>A0ABQ7TUE5_SOLTU</name>
<proteinExistence type="predicted"/>
<feature type="region of interest" description="Disordered" evidence="1">
    <location>
        <begin position="1"/>
        <end position="44"/>
    </location>
</feature>
<dbReference type="EMBL" id="JAIVGD010000028">
    <property type="protein sequence ID" value="KAH0737776.1"/>
    <property type="molecule type" value="Genomic_DNA"/>
</dbReference>
<gene>
    <name evidence="2" type="ORF">KY290_036481</name>
</gene>
<reference evidence="2 3" key="1">
    <citation type="journal article" date="2021" name="bioRxiv">
        <title>Chromosome-scale and haplotype-resolved genome assembly of a tetraploid potato cultivar.</title>
        <authorList>
            <person name="Sun H."/>
            <person name="Jiao W.-B."/>
            <person name="Krause K."/>
            <person name="Campoy J.A."/>
            <person name="Goel M."/>
            <person name="Folz-Donahue K."/>
            <person name="Kukat C."/>
            <person name="Huettel B."/>
            <person name="Schneeberger K."/>
        </authorList>
    </citation>
    <scope>NUCLEOTIDE SEQUENCE [LARGE SCALE GENOMIC DNA]</scope>
    <source>
        <strain evidence="2">SolTubOtavaFocal</strain>
        <tissue evidence="2">Leaves</tissue>
    </source>
</reference>
<feature type="compositionally biased region" description="Basic and acidic residues" evidence="1">
    <location>
        <begin position="17"/>
        <end position="26"/>
    </location>
</feature>
<organism evidence="2 3">
    <name type="scientific">Solanum tuberosum</name>
    <name type="common">Potato</name>
    <dbReference type="NCBI Taxonomy" id="4113"/>
    <lineage>
        <taxon>Eukaryota</taxon>
        <taxon>Viridiplantae</taxon>
        <taxon>Streptophyta</taxon>
        <taxon>Embryophyta</taxon>
        <taxon>Tracheophyta</taxon>
        <taxon>Spermatophyta</taxon>
        <taxon>Magnoliopsida</taxon>
        <taxon>eudicotyledons</taxon>
        <taxon>Gunneridae</taxon>
        <taxon>Pentapetalae</taxon>
        <taxon>asterids</taxon>
        <taxon>lamiids</taxon>
        <taxon>Solanales</taxon>
        <taxon>Solanaceae</taxon>
        <taxon>Solanoideae</taxon>
        <taxon>Solaneae</taxon>
        <taxon>Solanum</taxon>
    </lineage>
</organism>
<accession>A0ABQ7TUE5</accession>
<evidence type="ECO:0000313" key="3">
    <source>
        <dbReference type="Proteomes" id="UP000826656"/>
    </source>
</evidence>
<dbReference type="Proteomes" id="UP000826656">
    <property type="component" value="Unassembled WGS sequence"/>
</dbReference>
<protein>
    <submittedName>
        <fullName evidence="2">Uncharacterized protein</fullName>
    </submittedName>
</protein>
<evidence type="ECO:0000313" key="2">
    <source>
        <dbReference type="EMBL" id="KAH0737776.1"/>
    </source>
</evidence>
<feature type="region of interest" description="Disordered" evidence="1">
    <location>
        <begin position="83"/>
        <end position="102"/>
    </location>
</feature>
<feature type="compositionally biased region" description="Polar residues" evidence="1">
    <location>
        <begin position="27"/>
        <end position="44"/>
    </location>
</feature>
<sequence length="122" mass="13538">MAREPPAELPWPPNEYQTERLNDSNKTHPATLSNSPHNSMNSQNTDAINTAISVKELDGTREIISPGVVVFINEKGIGNMESPSLDLHHSKNPVDFTVPTNRNREGTFARNANESQELLLSF</sequence>
<evidence type="ECO:0000256" key="1">
    <source>
        <dbReference type="SAM" id="MobiDB-lite"/>
    </source>
</evidence>